<feature type="compositionally biased region" description="Polar residues" evidence="1">
    <location>
        <begin position="45"/>
        <end position="57"/>
    </location>
</feature>
<name>A0A3P7JT92_ONCOC</name>
<reference evidence="2 3" key="1">
    <citation type="submission" date="2018-08" db="EMBL/GenBank/DDBJ databases">
        <authorList>
            <person name="Laetsch R D."/>
            <person name="Stevens L."/>
            <person name="Kumar S."/>
            <person name="Blaxter L. M."/>
        </authorList>
    </citation>
    <scope>NUCLEOTIDE SEQUENCE [LARGE SCALE GENOMIC DNA]</scope>
</reference>
<evidence type="ECO:0000313" key="2">
    <source>
        <dbReference type="EMBL" id="VDM94483.1"/>
    </source>
</evidence>
<organism evidence="2 3">
    <name type="scientific">Onchocerca ochengi</name>
    <name type="common">Filarial nematode worm</name>
    <dbReference type="NCBI Taxonomy" id="42157"/>
    <lineage>
        <taxon>Eukaryota</taxon>
        <taxon>Metazoa</taxon>
        <taxon>Ecdysozoa</taxon>
        <taxon>Nematoda</taxon>
        <taxon>Chromadorea</taxon>
        <taxon>Rhabditida</taxon>
        <taxon>Spirurina</taxon>
        <taxon>Spiruromorpha</taxon>
        <taxon>Filarioidea</taxon>
        <taxon>Onchocercidae</taxon>
        <taxon>Onchocerca</taxon>
    </lineage>
</organism>
<sequence>VDVSSSIPYRDVIVSNNNVFSEKLSSETCSKACHSSDNIEELSDDNPSNKCNESTPLNADGDSQVKDEIQQLPLSSNLETIVSVQRLPLSFRLKPKIMAQRLPLSCILEPNIMTQQLPSASNLQINTAIQPLPLHSIKSSQATDDFQHNLPILRKIQLLNDKATHYARLAQDAWEEARTIAASLHMSPPTLPNTVDFMLHSYIMNQREWDLPKIADVQERIEPDLSQVINQESIVSSPSSSIFQSIPERIKLSPKLILSTNSKSDPDFNQVSWMTKNTCRYNNAKFTNIAAGMVENFCLTLLLQLDINQQLTMTSLQSKSFHPGNYMKENGLHQSQGLLMPNELAKENVEKNARSNVLLSDIPSEKSGQIGN</sequence>
<evidence type="ECO:0000256" key="1">
    <source>
        <dbReference type="SAM" id="MobiDB-lite"/>
    </source>
</evidence>
<protein>
    <submittedName>
        <fullName evidence="2">Uncharacterized protein</fullName>
    </submittedName>
</protein>
<accession>A0A3P7JT92</accession>
<dbReference type="Proteomes" id="UP000271087">
    <property type="component" value="Unassembled WGS sequence"/>
</dbReference>
<evidence type="ECO:0000313" key="3">
    <source>
        <dbReference type="Proteomes" id="UP000271087"/>
    </source>
</evidence>
<proteinExistence type="predicted"/>
<gene>
    <name evidence="2" type="ORF">NOO_LOCUS10756</name>
</gene>
<feature type="region of interest" description="Disordered" evidence="1">
    <location>
        <begin position="37"/>
        <end position="61"/>
    </location>
</feature>
<dbReference type="OrthoDB" id="5875263at2759"/>
<keyword evidence="3" id="KW-1185">Reference proteome</keyword>
<dbReference type="EMBL" id="UYRW01006524">
    <property type="protein sequence ID" value="VDM94483.1"/>
    <property type="molecule type" value="Genomic_DNA"/>
</dbReference>
<feature type="non-terminal residue" evidence="2">
    <location>
        <position position="1"/>
    </location>
</feature>
<dbReference type="AlphaFoldDB" id="A0A3P7JT92"/>